<dbReference type="InterPro" id="IPR036388">
    <property type="entry name" value="WH-like_DNA-bd_sf"/>
</dbReference>
<dbReference type="VEuPathDB" id="FungiDB:RhiirFUN_025707"/>
<evidence type="ECO:0000256" key="2">
    <source>
        <dbReference type="ARBA" id="ARBA00022741"/>
    </source>
</evidence>
<dbReference type="PANTHER" id="PTHR13710:SF105">
    <property type="entry name" value="ATP-DEPENDENT DNA HELICASE Q1"/>
    <property type="match status" value="1"/>
</dbReference>
<dbReference type="GO" id="GO:0000724">
    <property type="term" value="P:double-strand break repair via homologous recombination"/>
    <property type="evidence" value="ECO:0007669"/>
    <property type="project" value="TreeGrafter"/>
</dbReference>
<dbReference type="AlphaFoldDB" id="U9TSQ1"/>
<dbReference type="HOGENOM" id="CLU_005485_0_0_1"/>
<dbReference type="PROSITE" id="PS51194">
    <property type="entry name" value="HELICASE_CTER"/>
    <property type="match status" value="1"/>
</dbReference>
<evidence type="ECO:0000313" key="10">
    <source>
        <dbReference type="EMBL" id="ESA11199.1"/>
    </source>
</evidence>
<evidence type="ECO:0000256" key="6">
    <source>
        <dbReference type="ARBA" id="ARBA00034617"/>
    </source>
</evidence>
<keyword evidence="4" id="KW-0238">DNA-binding</keyword>
<dbReference type="SUPFAM" id="SSF52540">
    <property type="entry name" value="P-loop containing nucleoside triphosphate hydrolases"/>
    <property type="match status" value="1"/>
</dbReference>
<evidence type="ECO:0000256" key="7">
    <source>
        <dbReference type="ARBA" id="ARBA00034808"/>
    </source>
</evidence>
<dbReference type="InterPro" id="IPR011545">
    <property type="entry name" value="DEAD/DEAH_box_helicase_dom"/>
</dbReference>
<dbReference type="InterPro" id="IPR027417">
    <property type="entry name" value="P-loop_NTPase"/>
</dbReference>
<sequence>TFDFTQDLVPYGRQVYKEINKSKFIPSFANLVPSFKTSCLKCIGYQSFAKKYSSGLCNLCGFLLKNNLPSSLPKLRNQQASSSSSCRELAISSIVQFFGFERYRELQCESIESFLSEQNTLTILRTGRGKSLIYAAASILSQALTVVFTPQKSLMDNQREMVKFGIPAAMLYVSSEQSPQVQEKIVSEIASGLIWILFITPEKYVKNLKFQNMLQNISEVYSSDSWHQLKCIKQDFPSVPLLALTATCSPEDAAKIETVLKRPNMKVIRSPIIHHNHEGRVIIFSATIQHCIDITDELRKAFDPSIVAMYHGKMSTTSAFGMGINVSDITLIIHTTLPLSNEQYVQEIGRAGCLGQGSKAIMFYSREDIRTLLAIIGGGQENLSNHEEMHHLSDTNVTLNIKKRKIMLMALYADSIYECRQQLTYQSFQWLYDPPILQCMICDNCLRQEKDTPSIYDAQSEAVRMIQIVMLLLQHIRDPQNNMHYITREDIINVFYNNKNNNVNQKNLNKLSLYSEARIQTRLRPQKVGMYLLDWLITEKLYTNLLNYDGYVQIPQY</sequence>
<gene>
    <name evidence="10" type="ORF">GLOINDRAFT_28563</name>
</gene>
<comment type="catalytic activity">
    <reaction evidence="6">
        <text>Couples ATP hydrolysis with the unwinding of duplex DNA by translocating in the 3'-5' direction.</text>
        <dbReference type="EC" id="5.6.2.4"/>
    </reaction>
</comment>
<accession>U9TSQ1</accession>
<comment type="similarity">
    <text evidence="1">Belongs to the helicase family. RecQ subfamily.</text>
</comment>
<keyword evidence="5" id="KW-0413">Isomerase</keyword>
<evidence type="ECO:0000259" key="9">
    <source>
        <dbReference type="PROSITE" id="PS51194"/>
    </source>
</evidence>
<dbReference type="GO" id="GO:0043138">
    <property type="term" value="F:3'-5' DNA helicase activity"/>
    <property type="evidence" value="ECO:0007669"/>
    <property type="project" value="UniProtKB-EC"/>
</dbReference>
<keyword evidence="3" id="KW-0067">ATP-binding</keyword>
<reference evidence="10" key="1">
    <citation type="submission" date="2013-07" db="EMBL/GenBank/DDBJ databases">
        <title>The genome of an arbuscular mycorrhizal fungus provides insights into the evolution of the oldest plant symbiosis.</title>
        <authorList>
            <consortium name="DOE Joint Genome Institute"/>
            <person name="Tisserant E."/>
            <person name="Malbreil M."/>
            <person name="Kuo A."/>
            <person name="Kohler A."/>
            <person name="Symeonidi A."/>
            <person name="Balestrini R."/>
            <person name="Charron P."/>
            <person name="Duensing N."/>
            <person name="Frei-dit-Frey N."/>
            <person name="Gianinazzi-Pearson V."/>
            <person name="Gilbert B."/>
            <person name="Handa Y."/>
            <person name="Hijri M."/>
            <person name="Kaul R."/>
            <person name="Kawaguchi M."/>
            <person name="Krajinski F."/>
            <person name="Lammers P."/>
            <person name="Lapierre D."/>
            <person name="Masclaux F.G."/>
            <person name="Murat C."/>
            <person name="Morin E."/>
            <person name="Ndikumana S."/>
            <person name="Pagni M."/>
            <person name="Petitpierre D."/>
            <person name="Requena N."/>
            <person name="Rosikiewicz P."/>
            <person name="Riley R."/>
            <person name="Saito K."/>
            <person name="San Clemente H."/>
            <person name="Shapiro H."/>
            <person name="van Tuinen D."/>
            <person name="Becard G."/>
            <person name="Bonfante P."/>
            <person name="Paszkowski U."/>
            <person name="Shachar-Hill Y."/>
            <person name="Young J.P."/>
            <person name="Sanders I.R."/>
            <person name="Henrissat B."/>
            <person name="Rensing S.A."/>
            <person name="Grigoriev I.V."/>
            <person name="Corradi N."/>
            <person name="Roux C."/>
            <person name="Martin F."/>
        </authorList>
    </citation>
    <scope>NUCLEOTIDE SEQUENCE</scope>
    <source>
        <strain evidence="10">DAOM 197198</strain>
    </source>
</reference>
<dbReference type="EC" id="5.6.2.4" evidence="7"/>
<dbReference type="SMART" id="SM00487">
    <property type="entry name" value="DEXDc"/>
    <property type="match status" value="1"/>
</dbReference>
<evidence type="ECO:0000259" key="8">
    <source>
        <dbReference type="PROSITE" id="PS51192"/>
    </source>
</evidence>
<dbReference type="GO" id="GO:0005524">
    <property type="term" value="F:ATP binding"/>
    <property type="evidence" value="ECO:0007669"/>
    <property type="project" value="UniProtKB-KW"/>
</dbReference>
<dbReference type="GO" id="GO:0009378">
    <property type="term" value="F:four-way junction helicase activity"/>
    <property type="evidence" value="ECO:0007669"/>
    <property type="project" value="TreeGrafter"/>
</dbReference>
<dbReference type="Gene3D" id="1.10.10.10">
    <property type="entry name" value="Winged helix-like DNA-binding domain superfamily/Winged helix DNA-binding domain"/>
    <property type="match status" value="1"/>
</dbReference>
<keyword evidence="2" id="KW-0547">Nucleotide-binding</keyword>
<dbReference type="EMBL" id="KI286269">
    <property type="protein sequence ID" value="ESA11199.1"/>
    <property type="molecule type" value="Genomic_DNA"/>
</dbReference>
<dbReference type="Gene3D" id="3.40.50.300">
    <property type="entry name" value="P-loop containing nucleotide triphosphate hydrolases"/>
    <property type="match status" value="2"/>
</dbReference>
<dbReference type="PROSITE" id="PS51192">
    <property type="entry name" value="HELICASE_ATP_BIND_1"/>
    <property type="match status" value="1"/>
</dbReference>
<evidence type="ECO:0000256" key="4">
    <source>
        <dbReference type="ARBA" id="ARBA00023125"/>
    </source>
</evidence>
<dbReference type="Pfam" id="PF00270">
    <property type="entry name" value="DEAD"/>
    <property type="match status" value="1"/>
</dbReference>
<feature type="non-terminal residue" evidence="10">
    <location>
        <position position="1"/>
    </location>
</feature>
<dbReference type="GO" id="GO:0005737">
    <property type="term" value="C:cytoplasm"/>
    <property type="evidence" value="ECO:0007669"/>
    <property type="project" value="TreeGrafter"/>
</dbReference>
<evidence type="ECO:0000256" key="5">
    <source>
        <dbReference type="ARBA" id="ARBA00023235"/>
    </source>
</evidence>
<evidence type="ECO:0000256" key="1">
    <source>
        <dbReference type="ARBA" id="ARBA00005446"/>
    </source>
</evidence>
<feature type="domain" description="Helicase ATP-binding" evidence="8">
    <location>
        <begin position="111"/>
        <end position="266"/>
    </location>
</feature>
<dbReference type="InterPro" id="IPR014001">
    <property type="entry name" value="Helicase_ATP-bd"/>
</dbReference>
<dbReference type="InterPro" id="IPR001650">
    <property type="entry name" value="Helicase_C-like"/>
</dbReference>
<dbReference type="SMART" id="SM00490">
    <property type="entry name" value="HELICc"/>
    <property type="match status" value="1"/>
</dbReference>
<dbReference type="eggNOG" id="KOG0351">
    <property type="taxonomic scope" value="Eukaryota"/>
</dbReference>
<dbReference type="GO" id="GO:0003677">
    <property type="term" value="F:DNA binding"/>
    <property type="evidence" value="ECO:0007669"/>
    <property type="project" value="UniProtKB-KW"/>
</dbReference>
<protein>
    <recommendedName>
        <fullName evidence="7">DNA 3'-5' helicase</fullName>
        <ecNumber evidence="7">5.6.2.4</ecNumber>
    </recommendedName>
</protein>
<organism evidence="10">
    <name type="scientific">Rhizophagus irregularis (strain DAOM 181602 / DAOM 197198 / MUCL 43194)</name>
    <name type="common">Arbuscular mycorrhizal fungus</name>
    <name type="synonym">Glomus intraradices</name>
    <dbReference type="NCBI Taxonomy" id="747089"/>
    <lineage>
        <taxon>Eukaryota</taxon>
        <taxon>Fungi</taxon>
        <taxon>Fungi incertae sedis</taxon>
        <taxon>Mucoromycota</taxon>
        <taxon>Glomeromycotina</taxon>
        <taxon>Glomeromycetes</taxon>
        <taxon>Glomerales</taxon>
        <taxon>Glomeraceae</taxon>
        <taxon>Rhizophagus</taxon>
    </lineage>
</organism>
<feature type="domain" description="Helicase C-terminal" evidence="9">
    <location>
        <begin position="231"/>
        <end position="398"/>
    </location>
</feature>
<dbReference type="Pfam" id="PF00271">
    <property type="entry name" value="Helicase_C"/>
    <property type="match status" value="1"/>
</dbReference>
<proteinExistence type="inferred from homology"/>
<dbReference type="PANTHER" id="PTHR13710">
    <property type="entry name" value="DNA HELICASE RECQ FAMILY MEMBER"/>
    <property type="match status" value="1"/>
</dbReference>
<name>U9TSQ1_RHIID</name>
<dbReference type="GO" id="GO:0005694">
    <property type="term" value="C:chromosome"/>
    <property type="evidence" value="ECO:0007669"/>
    <property type="project" value="TreeGrafter"/>
</dbReference>
<evidence type="ECO:0000256" key="3">
    <source>
        <dbReference type="ARBA" id="ARBA00022840"/>
    </source>
</evidence>